<dbReference type="AlphaFoldDB" id="A0AAE0L3K6"/>
<accession>A0AAE0L3K6</accession>
<feature type="transmembrane region" description="Helical" evidence="6">
    <location>
        <begin position="91"/>
        <end position="112"/>
    </location>
</feature>
<comment type="subcellular location">
    <subcellularLocation>
        <location evidence="1">Membrane</location>
        <topology evidence="1">Multi-pass membrane protein</topology>
    </subcellularLocation>
</comment>
<organism evidence="8 9">
    <name type="scientific">Cymbomonas tetramitiformis</name>
    <dbReference type="NCBI Taxonomy" id="36881"/>
    <lineage>
        <taxon>Eukaryota</taxon>
        <taxon>Viridiplantae</taxon>
        <taxon>Chlorophyta</taxon>
        <taxon>Pyramimonadophyceae</taxon>
        <taxon>Pyramimonadales</taxon>
        <taxon>Pyramimonadaceae</taxon>
        <taxon>Cymbomonas</taxon>
    </lineage>
</organism>
<protein>
    <recommendedName>
        <fullName evidence="7">EamA domain-containing protein</fullName>
    </recommendedName>
</protein>
<dbReference type="InterPro" id="IPR000620">
    <property type="entry name" value="EamA_dom"/>
</dbReference>
<sequence>MAVFEIILTRSITVTSFLLLVARVQGTSLLGQRENRAYLIAYAFLRILAITLCFFAIGFMPLYAFTIVVFTYPSIACICTHVILGEPFGPFDICSSICSLLGVVLISEPSALGFHPKGSLADNDLSNSAWNFGIFLGLCGAVTLAFATVTLRKLGGKEPTNVVIFYQNGMGLIVAPIGVAIQGGTIPGMDSTPKSACLHSTSSLSR</sequence>
<feature type="transmembrane region" description="Helical" evidence="6">
    <location>
        <begin position="6"/>
        <end position="25"/>
    </location>
</feature>
<keyword evidence="9" id="KW-1185">Reference proteome</keyword>
<dbReference type="SUPFAM" id="SSF103481">
    <property type="entry name" value="Multidrug resistance efflux transporter EmrE"/>
    <property type="match status" value="1"/>
</dbReference>
<feature type="domain" description="EamA" evidence="7">
    <location>
        <begin position="3"/>
        <end position="107"/>
    </location>
</feature>
<dbReference type="InterPro" id="IPR037185">
    <property type="entry name" value="EmrE-like"/>
</dbReference>
<comment type="similarity">
    <text evidence="2">Belongs to the drug/metabolite transporter (DMT) superfamily. Plant drug/metabolite exporter (P-DME) (TC 2.A.7.4) family.</text>
</comment>
<evidence type="ECO:0000256" key="6">
    <source>
        <dbReference type="SAM" id="Phobius"/>
    </source>
</evidence>
<dbReference type="PANTHER" id="PTHR22911">
    <property type="entry name" value="ACYL-MALONYL CONDENSING ENZYME-RELATED"/>
    <property type="match status" value="1"/>
</dbReference>
<dbReference type="EMBL" id="LGRX02010294">
    <property type="protein sequence ID" value="KAK3270602.1"/>
    <property type="molecule type" value="Genomic_DNA"/>
</dbReference>
<keyword evidence="4 6" id="KW-1133">Transmembrane helix</keyword>
<dbReference type="PANTHER" id="PTHR22911:SF6">
    <property type="entry name" value="SOLUTE CARRIER FAMILY 35 MEMBER G1"/>
    <property type="match status" value="1"/>
</dbReference>
<feature type="transmembrane region" description="Helical" evidence="6">
    <location>
        <begin position="37"/>
        <end position="57"/>
    </location>
</feature>
<name>A0AAE0L3K6_9CHLO</name>
<reference evidence="8 9" key="1">
    <citation type="journal article" date="2015" name="Genome Biol. Evol.">
        <title>Comparative Genomics of a Bacterivorous Green Alga Reveals Evolutionary Causalities and Consequences of Phago-Mixotrophic Mode of Nutrition.</title>
        <authorList>
            <person name="Burns J.A."/>
            <person name="Paasch A."/>
            <person name="Narechania A."/>
            <person name="Kim E."/>
        </authorList>
    </citation>
    <scope>NUCLEOTIDE SEQUENCE [LARGE SCALE GENOMIC DNA]</scope>
    <source>
        <strain evidence="8 9">PLY_AMNH</strain>
    </source>
</reference>
<evidence type="ECO:0000313" key="9">
    <source>
        <dbReference type="Proteomes" id="UP001190700"/>
    </source>
</evidence>
<evidence type="ECO:0000259" key="7">
    <source>
        <dbReference type="Pfam" id="PF00892"/>
    </source>
</evidence>
<keyword evidence="5 6" id="KW-0472">Membrane</keyword>
<evidence type="ECO:0000256" key="3">
    <source>
        <dbReference type="ARBA" id="ARBA00022692"/>
    </source>
</evidence>
<evidence type="ECO:0000256" key="5">
    <source>
        <dbReference type="ARBA" id="ARBA00023136"/>
    </source>
</evidence>
<feature type="transmembrane region" description="Helical" evidence="6">
    <location>
        <begin position="163"/>
        <end position="181"/>
    </location>
</feature>
<proteinExistence type="inferred from homology"/>
<keyword evidence="3 6" id="KW-0812">Transmembrane</keyword>
<dbReference type="Pfam" id="PF00892">
    <property type="entry name" value="EamA"/>
    <property type="match status" value="1"/>
</dbReference>
<gene>
    <name evidence="8" type="ORF">CYMTET_21007</name>
</gene>
<feature type="transmembrane region" description="Helical" evidence="6">
    <location>
        <begin position="132"/>
        <end position="151"/>
    </location>
</feature>
<evidence type="ECO:0000313" key="8">
    <source>
        <dbReference type="EMBL" id="KAK3270602.1"/>
    </source>
</evidence>
<evidence type="ECO:0000256" key="2">
    <source>
        <dbReference type="ARBA" id="ARBA00007635"/>
    </source>
</evidence>
<feature type="transmembrane region" description="Helical" evidence="6">
    <location>
        <begin position="63"/>
        <end position="84"/>
    </location>
</feature>
<dbReference type="Proteomes" id="UP001190700">
    <property type="component" value="Unassembled WGS sequence"/>
</dbReference>
<evidence type="ECO:0000256" key="1">
    <source>
        <dbReference type="ARBA" id="ARBA00004141"/>
    </source>
</evidence>
<dbReference type="GO" id="GO:0016020">
    <property type="term" value="C:membrane"/>
    <property type="evidence" value="ECO:0007669"/>
    <property type="project" value="UniProtKB-SubCell"/>
</dbReference>
<evidence type="ECO:0000256" key="4">
    <source>
        <dbReference type="ARBA" id="ARBA00022989"/>
    </source>
</evidence>
<comment type="caution">
    <text evidence="8">The sequence shown here is derived from an EMBL/GenBank/DDBJ whole genome shotgun (WGS) entry which is preliminary data.</text>
</comment>